<dbReference type="AlphaFoldDB" id="W8KW49"/>
<dbReference type="PATRIC" id="fig|1354791.3.peg.2893"/>
<evidence type="ECO:0000313" key="2">
    <source>
        <dbReference type="Proteomes" id="UP000019442"/>
    </source>
</evidence>
<keyword evidence="2" id="KW-1185">Reference proteome</keyword>
<protein>
    <recommendedName>
        <fullName evidence="3">Heparinase</fullName>
    </recommendedName>
</protein>
<evidence type="ECO:0000313" key="1">
    <source>
        <dbReference type="EMBL" id="AHK79786.1"/>
    </source>
</evidence>
<name>W8KW49_9GAMM</name>
<dbReference type="HOGENOM" id="CLU_444060_0_0_6"/>
<organism evidence="1 2">
    <name type="scientific">Ectothiorhodospira haloalkaliphila</name>
    <dbReference type="NCBI Taxonomy" id="421628"/>
    <lineage>
        <taxon>Bacteria</taxon>
        <taxon>Pseudomonadati</taxon>
        <taxon>Pseudomonadota</taxon>
        <taxon>Gammaproteobacteria</taxon>
        <taxon>Chromatiales</taxon>
        <taxon>Ectothiorhodospiraceae</taxon>
        <taxon>Ectothiorhodospira</taxon>
    </lineage>
</organism>
<accession>W8KW49</accession>
<reference evidence="2" key="2">
    <citation type="submission" date="2014-02" db="EMBL/GenBank/DDBJ databases">
        <title>Draft Genome Sequence of extremely halophilic bacteria Halorhodospira halochloris.</title>
        <authorList>
            <person name="Singh K.S."/>
        </authorList>
    </citation>
    <scope>NUCLEOTIDE SEQUENCE [LARGE SCALE GENOMIC DNA]</scope>
    <source>
        <strain evidence="2">A</strain>
    </source>
</reference>
<reference evidence="1 2" key="1">
    <citation type="journal article" date="2014" name="J Genomics">
        <title>Draft Genome Sequence of the Extremely Halophilic Phototrophic Purple Sulfur Bacterium Halorhodospira halochloris.</title>
        <authorList>
            <person name="Singh K.S."/>
            <person name="Kirksey J."/>
            <person name="Hoff W.D."/>
            <person name="Deole R."/>
        </authorList>
    </citation>
    <scope>NUCLEOTIDE SEQUENCE [LARGE SCALE GENOMIC DNA]</scope>
    <source>
        <strain evidence="1 2">A</strain>
    </source>
</reference>
<evidence type="ECO:0008006" key="3">
    <source>
        <dbReference type="Google" id="ProtNLM"/>
    </source>
</evidence>
<dbReference type="EMBL" id="CP007268">
    <property type="protein sequence ID" value="AHK79786.1"/>
    <property type="molecule type" value="Genomic_DNA"/>
</dbReference>
<dbReference type="KEGG" id="hhc:M911_12185"/>
<gene>
    <name evidence="1" type="ORF">M911_12185</name>
</gene>
<proteinExistence type="predicted"/>
<sequence>MLADTIDTLVMALRKHLRPDSGLWDPLDHAPTPTDHYGQVAAALALRLQEEPGDRRWLEPLNAWMAVPDKALGHQPFNRFLLSLLAEVLRDAEAPTVEQELVARASNRCHLGNRYPSNNWTLLAHACRVMESQVGQASHRQQARFANALRQWLTQDGGFVDYPCRPQEHKGVATPLAYHHKALFLTRLVAVHTGDDSLALQADRMLQWALHLWDGQGHVGGFGRSTHALFGDACLAASLILRGGDDNDVPKQLLAGLMRRWQEQQREDGFLELTPSGHGWDNYMHLSVYNAWAAAILSWARYRVKRQPAPVSLEWHTYTKACHIVDDRAGLVRMGRDSGTLALWSSRGQPPQSFSSHEAEMRYGGGLPFHLTWQGRPLCPPPTRVLVDDLYQQPALAGWTPILKVNGSLHALNHWTFVELQDRQGKALLMLQGHPIPLVRPQPKSVGSKLIAALDWRLLSGALGRGAALRRCPLKGIVAQMQIRVCVNHPEIQVEMTLESQLREPVTLLNPCGHATLDQPLPSFRQAQWSLGDASSGKGMPAGGWQVADQAAALPGARGYCLSEMVVPANGSLSQGLKLAWQLVPVPE</sequence>
<dbReference type="Proteomes" id="UP000019442">
    <property type="component" value="Chromosome"/>
</dbReference>